<dbReference type="GO" id="GO:0009409">
    <property type="term" value="P:response to cold"/>
    <property type="evidence" value="ECO:0007669"/>
    <property type="project" value="InterPro"/>
</dbReference>
<dbReference type="STRING" id="51351.M4EFA3"/>
<dbReference type="EnsemblPlants" id="Bra027465.1">
    <property type="protein sequence ID" value="Bra027465.1-P"/>
    <property type="gene ID" value="Bra027465"/>
</dbReference>
<feature type="compositionally biased region" description="Basic and acidic residues" evidence="1">
    <location>
        <begin position="12"/>
        <end position="23"/>
    </location>
</feature>
<dbReference type="eggNOG" id="ENOG502S18J">
    <property type="taxonomic scope" value="Eukaryota"/>
</dbReference>
<dbReference type="Gramene" id="Bra027465.1">
    <property type="protein sequence ID" value="Bra027465.1-P"/>
    <property type="gene ID" value="Bra027465"/>
</dbReference>
<reference evidence="2" key="3">
    <citation type="submission" date="2023-03" db="UniProtKB">
        <authorList>
            <consortium name="EnsemblPlants"/>
        </authorList>
    </citation>
    <scope>IDENTIFICATION</scope>
    <source>
        <strain evidence="2">cv. Chiifu-401-42</strain>
    </source>
</reference>
<protein>
    <submittedName>
        <fullName evidence="2">Uncharacterized protein</fullName>
    </submittedName>
</protein>
<dbReference type="PANTHER" id="PTHR33676:SF3">
    <property type="entry name" value="COLD-REGULATED PROTEIN 27"/>
    <property type="match status" value="1"/>
</dbReference>
<feature type="region of interest" description="Disordered" evidence="1">
    <location>
        <begin position="260"/>
        <end position="295"/>
    </location>
</feature>
<dbReference type="Proteomes" id="UP000011750">
    <property type="component" value="Chromosome A09"/>
</dbReference>
<dbReference type="GO" id="GO:0042752">
    <property type="term" value="P:regulation of circadian rhythm"/>
    <property type="evidence" value="ECO:0007669"/>
    <property type="project" value="InterPro"/>
</dbReference>
<proteinExistence type="predicted"/>
<dbReference type="OMA" id="IDEDHEP"/>
<name>M4EFA3_BRACM</name>
<feature type="compositionally biased region" description="Basic residues" evidence="1">
    <location>
        <begin position="267"/>
        <end position="276"/>
    </location>
</feature>
<dbReference type="AlphaFoldDB" id="M4EFA3"/>
<feature type="region of interest" description="Disordered" evidence="1">
    <location>
        <begin position="182"/>
        <end position="206"/>
    </location>
</feature>
<feature type="compositionally biased region" description="Polar residues" evidence="1">
    <location>
        <begin position="280"/>
        <end position="295"/>
    </location>
</feature>
<evidence type="ECO:0000313" key="2">
    <source>
        <dbReference type="EnsemblPlants" id="Bra027465.1-P"/>
    </source>
</evidence>
<organism evidence="2 3">
    <name type="scientific">Brassica campestris</name>
    <name type="common">Field mustard</name>
    <dbReference type="NCBI Taxonomy" id="3711"/>
    <lineage>
        <taxon>Eukaryota</taxon>
        <taxon>Viridiplantae</taxon>
        <taxon>Streptophyta</taxon>
        <taxon>Embryophyta</taxon>
        <taxon>Tracheophyta</taxon>
        <taxon>Spermatophyta</taxon>
        <taxon>Magnoliopsida</taxon>
        <taxon>eudicotyledons</taxon>
        <taxon>Gunneridae</taxon>
        <taxon>Pentapetalae</taxon>
        <taxon>rosids</taxon>
        <taxon>malvids</taxon>
        <taxon>Brassicales</taxon>
        <taxon>Brassicaceae</taxon>
        <taxon>Brassiceae</taxon>
        <taxon>Brassica</taxon>
    </lineage>
</organism>
<evidence type="ECO:0000256" key="1">
    <source>
        <dbReference type="SAM" id="MobiDB-lite"/>
    </source>
</evidence>
<accession>M4EFA3</accession>
<dbReference type="PANTHER" id="PTHR33676">
    <property type="entry name" value="COLD REGULATED PROTEIN 27"/>
    <property type="match status" value="1"/>
</dbReference>
<reference evidence="2 3" key="1">
    <citation type="journal article" date="2011" name="Nat. Genet.">
        <title>The genome of the mesopolyploid crop species Brassica rapa.</title>
        <authorList>
            <consortium name="Brassica rapa Genome Sequencing Project Consortium"/>
            <person name="Wang X."/>
            <person name="Wang H."/>
            <person name="Wang J."/>
            <person name="Sun R."/>
            <person name="Wu J."/>
            <person name="Liu S."/>
            <person name="Bai Y."/>
            <person name="Mun J.H."/>
            <person name="Bancroft I."/>
            <person name="Cheng F."/>
            <person name="Huang S."/>
            <person name="Li X."/>
            <person name="Hua W."/>
            <person name="Wang J."/>
            <person name="Wang X."/>
            <person name="Freeling M."/>
            <person name="Pires J.C."/>
            <person name="Paterson A.H."/>
            <person name="Chalhoub B."/>
            <person name="Wang B."/>
            <person name="Hayward A."/>
            <person name="Sharpe A.G."/>
            <person name="Park B.S."/>
            <person name="Weisshaar B."/>
            <person name="Liu B."/>
            <person name="Li B."/>
            <person name="Liu B."/>
            <person name="Tong C."/>
            <person name="Song C."/>
            <person name="Duran C."/>
            <person name="Peng C."/>
            <person name="Geng C."/>
            <person name="Koh C."/>
            <person name="Lin C."/>
            <person name="Edwards D."/>
            <person name="Mu D."/>
            <person name="Shen D."/>
            <person name="Soumpourou E."/>
            <person name="Li F."/>
            <person name="Fraser F."/>
            <person name="Conant G."/>
            <person name="Lassalle G."/>
            <person name="King G.J."/>
            <person name="Bonnema G."/>
            <person name="Tang H."/>
            <person name="Wang H."/>
            <person name="Belcram H."/>
            <person name="Zhou H."/>
            <person name="Hirakawa H."/>
            <person name="Abe H."/>
            <person name="Guo H."/>
            <person name="Wang H."/>
            <person name="Jin H."/>
            <person name="Parkin I.A."/>
            <person name="Batley J."/>
            <person name="Kim J.S."/>
            <person name="Just J."/>
            <person name="Li J."/>
            <person name="Xu J."/>
            <person name="Deng J."/>
            <person name="Kim J.A."/>
            <person name="Li J."/>
            <person name="Yu J."/>
            <person name="Meng J."/>
            <person name="Wang J."/>
            <person name="Min J."/>
            <person name="Poulain J."/>
            <person name="Wang J."/>
            <person name="Hatakeyama K."/>
            <person name="Wu K."/>
            <person name="Wang L."/>
            <person name="Fang L."/>
            <person name="Trick M."/>
            <person name="Links M.G."/>
            <person name="Zhao M."/>
            <person name="Jin M."/>
            <person name="Ramchiary N."/>
            <person name="Drou N."/>
            <person name="Berkman P.J."/>
            <person name="Cai Q."/>
            <person name="Huang Q."/>
            <person name="Li R."/>
            <person name="Tabata S."/>
            <person name="Cheng S."/>
            <person name="Zhang S."/>
            <person name="Zhang S."/>
            <person name="Huang S."/>
            <person name="Sato S."/>
            <person name="Sun S."/>
            <person name="Kwon S.J."/>
            <person name="Choi S.R."/>
            <person name="Lee T.H."/>
            <person name="Fan W."/>
            <person name="Zhao X."/>
            <person name="Tan X."/>
            <person name="Xu X."/>
            <person name="Wang Y."/>
            <person name="Qiu Y."/>
            <person name="Yin Y."/>
            <person name="Li Y."/>
            <person name="Du Y."/>
            <person name="Liao Y."/>
            <person name="Lim Y."/>
            <person name="Narusaka Y."/>
            <person name="Wang Y."/>
            <person name="Wang Z."/>
            <person name="Li Z."/>
            <person name="Wang Z."/>
            <person name="Xiong Z."/>
            <person name="Zhang Z."/>
        </authorList>
    </citation>
    <scope>NUCLEOTIDE SEQUENCE [LARGE SCALE GENOMIC DNA]</scope>
    <source>
        <strain evidence="2 3">cv. Chiifu-401-42</strain>
    </source>
</reference>
<reference evidence="2 3" key="2">
    <citation type="journal article" date="2018" name="Hortic Res">
        <title>Improved Brassica rapa reference genome by single-molecule sequencing and chromosome conformation capture technologies.</title>
        <authorList>
            <person name="Zhang L."/>
            <person name="Cai X."/>
            <person name="Wu J."/>
            <person name="Liu M."/>
            <person name="Grob S."/>
            <person name="Cheng F."/>
            <person name="Liang J."/>
            <person name="Cai C."/>
            <person name="Liu Z."/>
            <person name="Liu B."/>
            <person name="Wang F."/>
            <person name="Li S."/>
            <person name="Liu F."/>
            <person name="Li X."/>
            <person name="Cheng L."/>
            <person name="Yang W."/>
            <person name="Li M.H."/>
            <person name="Grossniklaus U."/>
            <person name="Zheng H."/>
            <person name="Wang X."/>
        </authorList>
    </citation>
    <scope>NUCLEOTIDE SEQUENCE [LARGE SCALE GENOMIC DNA]</scope>
    <source>
        <strain evidence="2 3">cv. Chiifu-401-42</strain>
    </source>
</reference>
<keyword evidence="3" id="KW-1185">Reference proteome</keyword>
<dbReference type="HOGENOM" id="CLU_075435_2_0_1"/>
<feature type="region of interest" description="Disordered" evidence="1">
    <location>
        <begin position="1"/>
        <end position="34"/>
    </location>
</feature>
<dbReference type="InterPro" id="IPR044678">
    <property type="entry name" value="COR27/28"/>
</dbReference>
<sequence>MAGDYRGNYIRSSDHASSVEEHTPSSMYSSGKECMPTEWTDEKHSLYLKSMEASFVHQFYSSLSSNSSKENVGGNPSDEQVLRDGGFWQKMNVRQPEYRLKGRHGGGSPHEFLRSPWIKHYKSLPKTQVVSSKALVICSSGSASNLKNMLREGCSHLHDRDQISIGEEEEEASDQNFVNEVTKGGNGSSKKMKTVMSGSSSTDQVVPLRKTRADMTETVYVWVGPVDAGRRCPVYLLLSSGYKTARSLCHGGSRRRWKTITVASPANRKKKKKKHGPGSSDKTPAISHTASFEMN</sequence>
<evidence type="ECO:0000313" key="3">
    <source>
        <dbReference type="Proteomes" id="UP000011750"/>
    </source>
</evidence>
<dbReference type="InParanoid" id="M4EFA3"/>